<proteinExistence type="predicted"/>
<dbReference type="VEuPathDB" id="FungiDB:FPRO_11760"/>
<dbReference type="EMBL" id="FJOF01000010">
    <property type="protein sequence ID" value="CZR46312.1"/>
    <property type="molecule type" value="Genomic_DNA"/>
</dbReference>
<gene>
    <name evidence="1" type="ORF">FPRO_11760</name>
</gene>
<reference evidence="2" key="1">
    <citation type="journal article" date="2016" name="Genome Biol. Evol.">
        <title>Comparative 'omics' of the Fusarium fujikuroi species complex highlights differences in genetic potential and metabolite synthesis.</title>
        <authorList>
            <person name="Niehaus E.-M."/>
            <person name="Muensterkoetter M."/>
            <person name="Proctor R.H."/>
            <person name="Brown D.W."/>
            <person name="Sharon A."/>
            <person name="Idan Y."/>
            <person name="Oren-Young L."/>
            <person name="Sieber C.M."/>
            <person name="Novak O."/>
            <person name="Pencik A."/>
            <person name="Tarkowska D."/>
            <person name="Hromadova K."/>
            <person name="Freeman S."/>
            <person name="Maymon M."/>
            <person name="Elazar M."/>
            <person name="Youssef S.A."/>
            <person name="El-Shabrawy E.S.M."/>
            <person name="Shalaby A.B.A."/>
            <person name="Houterman P."/>
            <person name="Brock N.L."/>
            <person name="Burkhardt I."/>
            <person name="Tsavkelova E.A."/>
            <person name="Dickschat J.S."/>
            <person name="Galuszka P."/>
            <person name="Gueldener U."/>
            <person name="Tudzynski B."/>
        </authorList>
    </citation>
    <scope>NUCLEOTIDE SEQUENCE [LARGE SCALE GENOMIC DNA]</scope>
    <source>
        <strain evidence="2">ET1</strain>
    </source>
</reference>
<accession>A0A1L7W1J4</accession>
<dbReference type="AlphaFoldDB" id="A0A1L7W1J4"/>
<evidence type="ECO:0008006" key="3">
    <source>
        <dbReference type="Google" id="ProtNLM"/>
    </source>
</evidence>
<keyword evidence="2" id="KW-1185">Reference proteome</keyword>
<organism evidence="1 2">
    <name type="scientific">Fusarium proliferatum (strain ET1)</name>
    <name type="common">Orchid endophyte fungus</name>
    <dbReference type="NCBI Taxonomy" id="1227346"/>
    <lineage>
        <taxon>Eukaryota</taxon>
        <taxon>Fungi</taxon>
        <taxon>Dikarya</taxon>
        <taxon>Ascomycota</taxon>
        <taxon>Pezizomycotina</taxon>
        <taxon>Sordariomycetes</taxon>
        <taxon>Hypocreomycetidae</taxon>
        <taxon>Hypocreales</taxon>
        <taxon>Nectriaceae</taxon>
        <taxon>Fusarium</taxon>
        <taxon>Fusarium fujikuroi species complex</taxon>
    </lineage>
</organism>
<sequence length="175" mass="19593">MSKSYDPKATRDLALEKSYLREARIEGQSDGGVSTITRAGYSRTHIVKSDSWASKALPTCSGMCAYTLGRQSLEDSGHINGVFDPTVGKAVNLIDSEMTVVREPIEDYLTGPLSFKRQARYLILHPRQTIYMPQGTIHYFFRKHGYPTLITGGFGRATPCYLELNILDDTGRRRP</sequence>
<evidence type="ECO:0000313" key="1">
    <source>
        <dbReference type="EMBL" id="CZR46312.1"/>
    </source>
</evidence>
<dbReference type="GeneID" id="42056628"/>
<comment type="caution">
    <text evidence="1">The sequence shown here is derived from an EMBL/GenBank/DDBJ whole genome shotgun (WGS) entry which is preliminary data.</text>
</comment>
<protein>
    <recommendedName>
        <fullName evidence="3">JmjC domain-containing protein</fullName>
    </recommendedName>
</protein>
<dbReference type="RefSeq" id="XP_031086846.1">
    <property type="nucleotide sequence ID" value="XM_031221271.1"/>
</dbReference>
<name>A0A1L7W1J4_FUSPR</name>
<evidence type="ECO:0000313" key="2">
    <source>
        <dbReference type="Proteomes" id="UP000183971"/>
    </source>
</evidence>
<dbReference type="Proteomes" id="UP000183971">
    <property type="component" value="Unassembled WGS sequence"/>
</dbReference>